<dbReference type="InterPro" id="IPR017501">
    <property type="entry name" value="Phage_infect_YhgE_C"/>
</dbReference>
<dbReference type="InterPro" id="IPR013525">
    <property type="entry name" value="ABC2_TM"/>
</dbReference>
<feature type="transmembrane region" description="Helical" evidence="6">
    <location>
        <begin position="755"/>
        <end position="774"/>
    </location>
</feature>
<keyword evidence="2 6" id="KW-0812">Transmembrane</keyword>
<dbReference type="PANTHER" id="PTHR43077">
    <property type="entry name" value="TRANSPORT PERMEASE YVFS-RELATED"/>
    <property type="match status" value="1"/>
</dbReference>
<proteinExistence type="predicted"/>
<dbReference type="AlphaFoldDB" id="A0A7X2IXE9"/>
<dbReference type="NCBIfam" id="TIGR03057">
    <property type="entry name" value="xxxLxxG_by_4"/>
    <property type="match status" value="2"/>
</dbReference>
<evidence type="ECO:0000256" key="5">
    <source>
        <dbReference type="SAM" id="MobiDB-lite"/>
    </source>
</evidence>
<dbReference type="Pfam" id="PF12698">
    <property type="entry name" value="ABC2_membrane_3"/>
    <property type="match status" value="2"/>
</dbReference>
<dbReference type="Gene3D" id="1.10.287.950">
    <property type="entry name" value="Methyl-accepting chemotaxis protein"/>
    <property type="match status" value="2"/>
</dbReference>
<evidence type="ECO:0000259" key="7">
    <source>
        <dbReference type="Pfam" id="PF12698"/>
    </source>
</evidence>
<sequence>MSMLLKEWKALLTNRKVLIPVIAVLFIPVLYSGMFLWAFWDPYSQLSELPVAVVNEDSGAQLQGKNVQVGSDLVEKLKENDQFQWKFVDRQKGEQGLKNQEYYMLIEIPEDASSNAVTLLNEHPEKIELVYTPNEGFNFLSAQIGETAVDRIKGEVSAELTKTYAEGIFANIEKLGDGLWQASEGAERLSEGSSEVENGTRAIKENLQLLAESSITFKDGLAAASGGAEDVTEGVTSLEQGLGQLQEGQRKLSLGTEQAAEGSAQLSGGLASSLSGLKEMQEKSPALTEGSSRLYSGLNASLAGMKEMEAKVPALTEGTGSLADGLSQSLSGLREMEKNAPLLTEGTKNISGGADRLSSELQKASEGNKQAQQGAKEIAEGLEQLSSSLQALMPALDSLPETQRQELSASLKALTEGSRSLEGNLGKLAQGTEQLSGGAGELSAKMLELQQGQSALAEGLSRAAAGQESLYKGAKELQNGQAALQEGIAKAAEGQERLAAGAAQLSKGSEALSNGIDRVTAGQEQLYAGASGLQSGLGELSDGHMTLSEKLAEAKAGSGMLAGGSRELSSGISRLAEGSNELQKGSSQLADGAGALNDGAAQLAEGTGELSGKLADAAKATSEVNGSEDLYSMVSKPVEIKNERINAVPNYGTGFAPYFISLGLFVGALLLSIVFPLREPAGTPSSGFGWFLSKFGILAVVGVIQALIADAILLFGLGIEVQHTGLFILFSIITSITFIALIQFLVTSLGDPGRFAAILILILQLTTSAGTFPLELIPLPLQSFHEWLPMTYSVAGFKAVISTGDHGFMWSQAWILLSFASACMLGTFLYFTAVLRKRKNAQQEVVKLDPVAE</sequence>
<dbReference type="RefSeq" id="WP_154306584.1">
    <property type="nucleotide sequence ID" value="NZ_WKKI01000005.1"/>
</dbReference>
<accession>A0A7X2IXE9</accession>
<evidence type="ECO:0000256" key="2">
    <source>
        <dbReference type="ARBA" id="ARBA00022692"/>
    </source>
</evidence>
<keyword evidence="3 6" id="KW-1133">Transmembrane helix</keyword>
<dbReference type="NCBIfam" id="TIGR03061">
    <property type="entry name" value="pip_yhgE_Nterm"/>
    <property type="match status" value="1"/>
</dbReference>
<dbReference type="PANTHER" id="PTHR43077:SF5">
    <property type="entry name" value="PHAGE INFECTION PROTEIN"/>
    <property type="match status" value="1"/>
</dbReference>
<feature type="compositionally biased region" description="Polar residues" evidence="5">
    <location>
        <begin position="359"/>
        <end position="373"/>
    </location>
</feature>
<dbReference type="InterPro" id="IPR051328">
    <property type="entry name" value="T7SS_ABC-Transporter"/>
</dbReference>
<protein>
    <submittedName>
        <fullName evidence="8">DUF3533 domain-containing protein</fullName>
    </submittedName>
</protein>
<comment type="subcellular location">
    <subcellularLocation>
        <location evidence="1">Membrane</location>
        <topology evidence="1">Multi-pass membrane protein</topology>
    </subcellularLocation>
</comment>
<evidence type="ECO:0000256" key="6">
    <source>
        <dbReference type="SAM" id="Phobius"/>
    </source>
</evidence>
<keyword evidence="9" id="KW-1185">Reference proteome</keyword>
<feature type="transmembrane region" description="Helical" evidence="6">
    <location>
        <begin position="695"/>
        <end position="719"/>
    </location>
</feature>
<evidence type="ECO:0000256" key="4">
    <source>
        <dbReference type="ARBA" id="ARBA00023136"/>
    </source>
</evidence>
<feature type="transmembrane region" description="Helical" evidence="6">
    <location>
        <begin position="21"/>
        <end position="40"/>
    </location>
</feature>
<name>A0A7X2IXE9_9BACI</name>
<feature type="transmembrane region" description="Helical" evidence="6">
    <location>
        <begin position="655"/>
        <end position="675"/>
    </location>
</feature>
<feature type="region of interest" description="Disordered" evidence="5">
    <location>
        <begin position="345"/>
        <end position="375"/>
    </location>
</feature>
<evidence type="ECO:0000256" key="3">
    <source>
        <dbReference type="ARBA" id="ARBA00022989"/>
    </source>
</evidence>
<dbReference type="EMBL" id="WKKI01000005">
    <property type="protein sequence ID" value="MRX71444.1"/>
    <property type="molecule type" value="Genomic_DNA"/>
</dbReference>
<evidence type="ECO:0000256" key="1">
    <source>
        <dbReference type="ARBA" id="ARBA00004141"/>
    </source>
</evidence>
<dbReference type="NCBIfam" id="TIGR03062">
    <property type="entry name" value="pip_yhgE_Cterm"/>
    <property type="match status" value="1"/>
</dbReference>
<feature type="transmembrane region" description="Helical" evidence="6">
    <location>
        <begin position="813"/>
        <end position="835"/>
    </location>
</feature>
<dbReference type="OrthoDB" id="9811483at2"/>
<dbReference type="GO" id="GO:0140359">
    <property type="term" value="F:ABC-type transporter activity"/>
    <property type="evidence" value="ECO:0007669"/>
    <property type="project" value="InterPro"/>
</dbReference>
<organism evidence="8 9">
    <name type="scientific">Metabacillus lacus</name>
    <dbReference type="NCBI Taxonomy" id="1983721"/>
    <lineage>
        <taxon>Bacteria</taxon>
        <taxon>Bacillati</taxon>
        <taxon>Bacillota</taxon>
        <taxon>Bacilli</taxon>
        <taxon>Bacillales</taxon>
        <taxon>Bacillaceae</taxon>
        <taxon>Metabacillus</taxon>
    </lineage>
</organism>
<dbReference type="Gene3D" id="3.40.1710.10">
    <property type="entry name" value="abc type-2 transporter like domain"/>
    <property type="match status" value="1"/>
</dbReference>
<dbReference type="Proteomes" id="UP000448867">
    <property type="component" value="Unassembled WGS sequence"/>
</dbReference>
<evidence type="ECO:0000313" key="8">
    <source>
        <dbReference type="EMBL" id="MRX71444.1"/>
    </source>
</evidence>
<dbReference type="InterPro" id="IPR023908">
    <property type="entry name" value="xxxLxxG_rpt"/>
</dbReference>
<evidence type="ECO:0000313" key="9">
    <source>
        <dbReference type="Proteomes" id="UP000448867"/>
    </source>
</evidence>
<dbReference type="GO" id="GO:0016020">
    <property type="term" value="C:membrane"/>
    <property type="evidence" value="ECO:0007669"/>
    <property type="project" value="UniProtKB-SubCell"/>
</dbReference>
<feature type="domain" description="ABC-2 type transporter transmembrane" evidence="7">
    <location>
        <begin position="22"/>
        <end position="152"/>
    </location>
</feature>
<dbReference type="InterPro" id="IPR017500">
    <property type="entry name" value="Phage_infect_YhgE_N"/>
</dbReference>
<comment type="caution">
    <text evidence="8">The sequence shown here is derived from an EMBL/GenBank/DDBJ whole genome shotgun (WGS) entry which is preliminary data.</text>
</comment>
<feature type="transmembrane region" description="Helical" evidence="6">
    <location>
        <begin position="725"/>
        <end position="746"/>
    </location>
</feature>
<gene>
    <name evidence="8" type="ORF">GJU40_04555</name>
</gene>
<dbReference type="SUPFAM" id="SSF58104">
    <property type="entry name" value="Methyl-accepting chemotaxis protein (MCP) signaling domain"/>
    <property type="match status" value="1"/>
</dbReference>
<keyword evidence="4 6" id="KW-0472">Membrane</keyword>
<reference evidence="8 9" key="1">
    <citation type="submission" date="2019-11" db="EMBL/GenBank/DDBJ databases">
        <title>Bacillus lacus genome.</title>
        <authorList>
            <person name="Allen C.J."/>
            <person name="Newman J.D."/>
        </authorList>
    </citation>
    <scope>NUCLEOTIDE SEQUENCE [LARGE SCALE GENOMIC DNA]</scope>
    <source>
        <strain evidence="8 9">KCTC 33946</strain>
    </source>
</reference>
<feature type="domain" description="ABC-2 type transporter transmembrane" evidence="7">
    <location>
        <begin position="623"/>
        <end position="825"/>
    </location>
</feature>